<dbReference type="EMBL" id="LRQG01000256">
    <property type="protein sequence ID" value="KXA32440.1"/>
    <property type="molecule type" value="Genomic_DNA"/>
</dbReference>
<comment type="caution">
    <text evidence="1">The sequence shown here is derived from an EMBL/GenBank/DDBJ whole genome shotgun (WGS) entry which is preliminary data.</text>
</comment>
<proteinExistence type="predicted"/>
<dbReference type="AlphaFoldDB" id="A0A133PTM3"/>
<dbReference type="STRING" id="28128.HMPREF3226_02681"/>
<accession>A0A133PTM3</accession>
<dbReference type="Proteomes" id="UP000070533">
    <property type="component" value="Unassembled WGS sequence"/>
</dbReference>
<keyword evidence="2" id="KW-1185">Reference proteome</keyword>
<evidence type="ECO:0000313" key="2">
    <source>
        <dbReference type="Proteomes" id="UP000070533"/>
    </source>
</evidence>
<gene>
    <name evidence="1" type="ORF">HMPREF3226_02681</name>
</gene>
<evidence type="ECO:0000313" key="1">
    <source>
        <dbReference type="EMBL" id="KXA32440.1"/>
    </source>
</evidence>
<protein>
    <submittedName>
        <fullName evidence="1">Uncharacterized protein</fullName>
    </submittedName>
</protein>
<sequence length="40" mass="4702">MFNCRADGLSFFRKFSALSREGNGRQDASMRIQDFMKIRN</sequence>
<dbReference type="PATRIC" id="fig|28128.5.peg.2757"/>
<name>A0A133PTM3_9BACT</name>
<reference evidence="2" key="1">
    <citation type="submission" date="2016-01" db="EMBL/GenBank/DDBJ databases">
        <authorList>
            <person name="Mitreva M."/>
            <person name="Pepin K.H."/>
            <person name="Mihindukulasuriya K.A."/>
            <person name="Fulton R."/>
            <person name="Fronick C."/>
            <person name="O'Laughlin M."/>
            <person name="Miner T."/>
            <person name="Herter B."/>
            <person name="Rosa B.A."/>
            <person name="Cordes M."/>
            <person name="Tomlinson C."/>
            <person name="Wollam A."/>
            <person name="Palsikar V.B."/>
            <person name="Mardis E.R."/>
            <person name="Wilson R.K."/>
        </authorList>
    </citation>
    <scope>NUCLEOTIDE SEQUENCE [LARGE SCALE GENOMIC DNA]</scope>
    <source>
        <strain evidence="2">MJR7716</strain>
    </source>
</reference>
<organism evidence="1 2">
    <name type="scientific">Prevotella corporis</name>
    <dbReference type="NCBI Taxonomy" id="28128"/>
    <lineage>
        <taxon>Bacteria</taxon>
        <taxon>Pseudomonadati</taxon>
        <taxon>Bacteroidota</taxon>
        <taxon>Bacteroidia</taxon>
        <taxon>Bacteroidales</taxon>
        <taxon>Prevotellaceae</taxon>
        <taxon>Prevotella</taxon>
    </lineage>
</organism>